<evidence type="ECO:0000313" key="3">
    <source>
        <dbReference type="EMBL" id="GER23124.1"/>
    </source>
</evidence>
<feature type="compositionally biased region" description="Gly residues" evidence="1">
    <location>
        <begin position="101"/>
        <end position="112"/>
    </location>
</feature>
<protein>
    <recommendedName>
        <fullName evidence="2">DUF1540 domain-containing protein</fullName>
    </recommendedName>
</protein>
<feature type="region of interest" description="Disordered" evidence="1">
    <location>
        <begin position="101"/>
        <end position="137"/>
    </location>
</feature>
<dbReference type="AlphaFoldDB" id="A0A5A7NQA5"/>
<reference evidence="3 4" key="1">
    <citation type="submission" date="2019-09" db="EMBL/GenBank/DDBJ databases">
        <title>Arthrobacter zafarii sp. nov., a moderately thermotolerant and halotolerant actinobacterium isolated from Cholistan desert soil of Pakistan.</title>
        <authorList>
            <person name="Amin A."/>
            <person name="Ahmed I."/>
            <person name="Khalid N."/>
            <person name="Schumann P."/>
            <person name="Busse H.J."/>
            <person name="Khan I.U."/>
            <person name="Li S."/>
            <person name="Li W.J."/>
        </authorList>
    </citation>
    <scope>NUCLEOTIDE SEQUENCE [LARGE SCALE GENOMIC DNA]</scope>
    <source>
        <strain evidence="3 4">NCCP-1664</strain>
    </source>
</reference>
<evidence type="ECO:0000259" key="2">
    <source>
        <dbReference type="Pfam" id="PF07561"/>
    </source>
</evidence>
<evidence type="ECO:0000256" key="1">
    <source>
        <dbReference type="SAM" id="MobiDB-lite"/>
    </source>
</evidence>
<gene>
    <name evidence="3" type="ORF">NCCP1664_16200</name>
</gene>
<feature type="compositionally biased region" description="Gly residues" evidence="1">
    <location>
        <begin position="126"/>
        <end position="137"/>
    </location>
</feature>
<comment type="caution">
    <text evidence="3">The sequence shown here is derived from an EMBL/GenBank/DDBJ whole genome shotgun (WGS) entry which is preliminary data.</text>
</comment>
<proteinExistence type="predicted"/>
<dbReference type="EMBL" id="BKDJ01000007">
    <property type="protein sequence ID" value="GER23124.1"/>
    <property type="molecule type" value="Genomic_DNA"/>
</dbReference>
<accession>A0A5A7NQA5</accession>
<evidence type="ECO:0000313" key="4">
    <source>
        <dbReference type="Proteomes" id="UP000325307"/>
    </source>
</evidence>
<dbReference type="Pfam" id="PF07561">
    <property type="entry name" value="DUF1540"/>
    <property type="match status" value="2"/>
</dbReference>
<organism evidence="3 4">
    <name type="scientific">Zafaria cholistanensis</name>
    <dbReference type="NCBI Taxonomy" id="1682741"/>
    <lineage>
        <taxon>Bacteria</taxon>
        <taxon>Bacillati</taxon>
        <taxon>Actinomycetota</taxon>
        <taxon>Actinomycetes</taxon>
        <taxon>Micrococcales</taxon>
        <taxon>Micrococcaceae</taxon>
        <taxon>Zafaria</taxon>
    </lineage>
</organism>
<keyword evidence="4" id="KW-1185">Reference proteome</keyword>
<dbReference type="InterPro" id="IPR011437">
    <property type="entry name" value="DUF1540"/>
</dbReference>
<feature type="domain" description="DUF1540" evidence="2">
    <location>
        <begin position="10"/>
        <end position="42"/>
    </location>
</feature>
<feature type="domain" description="DUF1540" evidence="2">
    <location>
        <begin position="61"/>
        <end position="92"/>
    </location>
</feature>
<dbReference type="Proteomes" id="UP000325307">
    <property type="component" value="Unassembled WGS sequence"/>
</dbReference>
<name>A0A5A7NQA5_9MICC</name>
<sequence>MTATASVSDCTVTNCSFNDHSHCGAAGITIGGGEDHASCATFIDTGTHGGLPKVLATVGACQRSECVHNNDLMCGAPEVHVGPGADNADCLTYKHGGGETGGQAAGMAGGGNSELAGAHVPEETGGLAGGPVGEPTD</sequence>